<dbReference type="Proteomes" id="UP000031599">
    <property type="component" value="Unassembled WGS sequence"/>
</dbReference>
<protein>
    <submittedName>
        <fullName evidence="1">Uncharacterized protein</fullName>
    </submittedName>
</protein>
<comment type="caution">
    <text evidence="1">The sequence shown here is derived from an EMBL/GenBank/DDBJ whole genome shotgun (WGS) entry which is preliminary data.</text>
</comment>
<dbReference type="EMBL" id="JMCC02000209">
    <property type="protein sequence ID" value="KIG11651.1"/>
    <property type="molecule type" value="Genomic_DNA"/>
</dbReference>
<name>A0A0C2CK95_9BACT</name>
<dbReference type="AlphaFoldDB" id="A0A0C2CK95"/>
<reference evidence="1 2" key="1">
    <citation type="submission" date="2014-12" db="EMBL/GenBank/DDBJ databases">
        <title>Genome assembly of Enhygromyxa salina DSM 15201.</title>
        <authorList>
            <person name="Sharma G."/>
            <person name="Subramanian S."/>
        </authorList>
    </citation>
    <scope>NUCLEOTIDE SEQUENCE [LARGE SCALE GENOMIC DNA]</scope>
    <source>
        <strain evidence="1 2">DSM 15201</strain>
    </source>
</reference>
<sequence length="218" mass="25172">MVSPDEPGSLGATTPAWLVHLRRVVNVVVPLVLGYLMVLAAVPREHLEGPQKDRHDKLVAAMKQISLSQTWSMYAPDPGRGHFYMRIKAYDADGTVRELDETFMAEHGWGTARAWNRSRLDIWQHAVTRRIDQVNRNRTWYLRGVCLREARRGYDVKRLEMTRVYRRIRAPEQVREGKDLLGPTKIKKAQDGSCRVKIIQDMIELDRARRGETEADRG</sequence>
<organism evidence="1 2">
    <name type="scientific">Enhygromyxa salina</name>
    <dbReference type="NCBI Taxonomy" id="215803"/>
    <lineage>
        <taxon>Bacteria</taxon>
        <taxon>Pseudomonadati</taxon>
        <taxon>Myxococcota</taxon>
        <taxon>Polyangia</taxon>
        <taxon>Nannocystales</taxon>
        <taxon>Nannocystaceae</taxon>
        <taxon>Enhygromyxa</taxon>
    </lineage>
</organism>
<proteinExistence type="predicted"/>
<evidence type="ECO:0000313" key="1">
    <source>
        <dbReference type="EMBL" id="KIG11651.1"/>
    </source>
</evidence>
<accession>A0A0C2CK95</accession>
<gene>
    <name evidence="1" type="ORF">DB30_02894</name>
</gene>
<evidence type="ECO:0000313" key="2">
    <source>
        <dbReference type="Proteomes" id="UP000031599"/>
    </source>
</evidence>